<dbReference type="SUPFAM" id="SSF50998">
    <property type="entry name" value="Quinoprotein alcohol dehydrogenase-like"/>
    <property type="match status" value="1"/>
</dbReference>
<dbReference type="Proteomes" id="UP001300745">
    <property type="component" value="Unassembled WGS sequence"/>
</dbReference>
<evidence type="ECO:0000259" key="1">
    <source>
        <dbReference type="Pfam" id="PF13360"/>
    </source>
</evidence>
<dbReference type="Pfam" id="PF13360">
    <property type="entry name" value="PQQ_2"/>
    <property type="match status" value="1"/>
</dbReference>
<reference evidence="2 3" key="1">
    <citation type="submission" date="2022-11" db="EMBL/GenBank/DDBJ databases">
        <title>Mycobacterium sp. nov.</title>
        <authorList>
            <person name="Papic B."/>
            <person name="Spicic S."/>
            <person name="Duvnjak S."/>
        </authorList>
    </citation>
    <scope>NUCLEOTIDE SEQUENCE [LARGE SCALE GENOMIC DNA]</scope>
    <source>
        <strain evidence="2 3">CVI_P4</strain>
    </source>
</reference>
<dbReference type="InterPro" id="IPR018391">
    <property type="entry name" value="PQQ_b-propeller_rpt"/>
</dbReference>
<feature type="domain" description="Pyrrolo-quinoline quinone repeat" evidence="1">
    <location>
        <begin position="7"/>
        <end position="83"/>
    </location>
</feature>
<organism evidence="2 3">
    <name type="scientific">Mycobacterium pinniadriaticum</name>
    <dbReference type="NCBI Taxonomy" id="2994102"/>
    <lineage>
        <taxon>Bacteria</taxon>
        <taxon>Bacillati</taxon>
        <taxon>Actinomycetota</taxon>
        <taxon>Actinomycetes</taxon>
        <taxon>Mycobacteriales</taxon>
        <taxon>Mycobacteriaceae</taxon>
        <taxon>Mycobacterium</taxon>
    </lineage>
</organism>
<dbReference type="InterPro" id="IPR015943">
    <property type="entry name" value="WD40/YVTN_repeat-like_dom_sf"/>
</dbReference>
<keyword evidence="3" id="KW-1185">Reference proteome</keyword>
<name>A0ABT3S7M8_9MYCO</name>
<dbReference type="RefSeq" id="WP_265994886.1">
    <property type="nucleotide sequence ID" value="NZ_JAPJDN010000002.1"/>
</dbReference>
<accession>A0ABT3S7M8</accession>
<sequence length="143" mass="14530">MGPGSGSSPTVSADGTQVYASDNDGVLYAFNTRTGTIDWSTQSNAEAASVAVDKTGNVYVPTRNNVMTSFDSSGEKRWDADVSGLLAMMPVSPTLGAPVAVGGGNPAVVNGAVVESVIYGNNVDLQGRTVFVPGSCGPGRIRS</sequence>
<protein>
    <submittedName>
        <fullName evidence="2">PQQ-binding-like beta-propeller repeat protein</fullName>
    </submittedName>
</protein>
<proteinExistence type="predicted"/>
<evidence type="ECO:0000313" key="2">
    <source>
        <dbReference type="EMBL" id="MCX2935505.1"/>
    </source>
</evidence>
<dbReference type="Gene3D" id="2.130.10.10">
    <property type="entry name" value="YVTN repeat-like/Quinoprotein amine dehydrogenase"/>
    <property type="match status" value="1"/>
</dbReference>
<comment type="caution">
    <text evidence="2">The sequence shown here is derived from an EMBL/GenBank/DDBJ whole genome shotgun (WGS) entry which is preliminary data.</text>
</comment>
<dbReference type="InterPro" id="IPR011047">
    <property type="entry name" value="Quinoprotein_ADH-like_sf"/>
</dbReference>
<gene>
    <name evidence="2" type="ORF">ORI27_02250</name>
</gene>
<evidence type="ECO:0000313" key="3">
    <source>
        <dbReference type="Proteomes" id="UP001300745"/>
    </source>
</evidence>
<dbReference type="InterPro" id="IPR002372">
    <property type="entry name" value="PQQ_rpt_dom"/>
</dbReference>
<dbReference type="SMART" id="SM00564">
    <property type="entry name" value="PQQ"/>
    <property type="match status" value="2"/>
</dbReference>
<dbReference type="EMBL" id="JAPJDO010000002">
    <property type="protein sequence ID" value="MCX2935505.1"/>
    <property type="molecule type" value="Genomic_DNA"/>
</dbReference>